<evidence type="ECO:0000256" key="5">
    <source>
        <dbReference type="ARBA" id="ARBA00023157"/>
    </source>
</evidence>
<dbReference type="VEuPathDB" id="VectorBase:LOC119167043"/>
<reference evidence="9" key="1">
    <citation type="submission" date="2020-03" db="EMBL/GenBank/DDBJ databases">
        <title>A transcriptome and proteome of the tick Rhipicephalus microplus shaped by the genetic composition of its hosts and developmental stage.</title>
        <authorList>
            <person name="Garcia G.R."/>
            <person name="Ribeiro J.M.C."/>
            <person name="Maruyama S.R."/>
            <person name="Gardinasse L.G."/>
            <person name="Nelson K."/>
            <person name="Ferreira B.R."/>
            <person name="Andrade T.G."/>
            <person name="Santos I.K.F.M."/>
        </authorList>
    </citation>
    <scope>NUCLEOTIDE SEQUENCE</scope>
    <source>
        <strain evidence="9">NSGR</strain>
        <tissue evidence="9">Salivary glands</tissue>
    </source>
</reference>
<evidence type="ECO:0000256" key="2">
    <source>
        <dbReference type="ARBA" id="ARBA00022525"/>
    </source>
</evidence>
<dbReference type="PROSITE" id="PS50279">
    <property type="entry name" value="BPTI_KUNITZ_2"/>
    <property type="match status" value="1"/>
</dbReference>
<protein>
    <submittedName>
        <fullName evidence="9">Putative bovine pancreatic trypsin inhibitor</fullName>
    </submittedName>
</protein>
<dbReference type="InterPro" id="IPR002223">
    <property type="entry name" value="Kunitz_BPTI"/>
</dbReference>
<name>A0A6G5A7B2_RHIMP</name>
<dbReference type="InterPro" id="IPR036880">
    <property type="entry name" value="Kunitz_BPTI_sf"/>
</dbReference>
<keyword evidence="2" id="KW-0964">Secreted</keyword>
<evidence type="ECO:0000256" key="4">
    <source>
        <dbReference type="ARBA" id="ARBA00022900"/>
    </source>
</evidence>
<dbReference type="GO" id="GO:0005615">
    <property type="term" value="C:extracellular space"/>
    <property type="evidence" value="ECO:0007669"/>
    <property type="project" value="TreeGrafter"/>
</dbReference>
<keyword evidence="7" id="KW-1203">Blood coagulation cascade inhibiting toxin</keyword>
<dbReference type="SMART" id="SM00131">
    <property type="entry name" value="KU"/>
    <property type="match status" value="1"/>
</dbReference>
<comment type="subcellular location">
    <subcellularLocation>
        <location evidence="1">Secreted</location>
    </subcellularLocation>
</comment>
<dbReference type="Gene3D" id="4.10.410.10">
    <property type="entry name" value="Pancreatic trypsin inhibitor Kunitz domain"/>
    <property type="match status" value="1"/>
</dbReference>
<evidence type="ECO:0000256" key="1">
    <source>
        <dbReference type="ARBA" id="ARBA00004613"/>
    </source>
</evidence>
<keyword evidence="5" id="KW-1015">Disulfide bond</keyword>
<evidence type="ECO:0000256" key="7">
    <source>
        <dbReference type="ARBA" id="ARBA00034146"/>
    </source>
</evidence>
<keyword evidence="6" id="KW-0800">Toxin</keyword>
<evidence type="ECO:0000259" key="8">
    <source>
        <dbReference type="PROSITE" id="PS50279"/>
    </source>
</evidence>
<dbReference type="EMBL" id="GIKN01004609">
    <property type="protein sequence ID" value="NIE46882.1"/>
    <property type="molecule type" value="Transcribed_RNA"/>
</dbReference>
<evidence type="ECO:0000256" key="3">
    <source>
        <dbReference type="ARBA" id="ARBA00022690"/>
    </source>
</evidence>
<organism evidence="9">
    <name type="scientific">Rhipicephalus microplus</name>
    <name type="common">Cattle tick</name>
    <name type="synonym">Boophilus microplus</name>
    <dbReference type="NCBI Taxonomy" id="6941"/>
    <lineage>
        <taxon>Eukaryota</taxon>
        <taxon>Metazoa</taxon>
        <taxon>Ecdysozoa</taxon>
        <taxon>Arthropoda</taxon>
        <taxon>Chelicerata</taxon>
        <taxon>Arachnida</taxon>
        <taxon>Acari</taxon>
        <taxon>Parasitiformes</taxon>
        <taxon>Ixodida</taxon>
        <taxon>Ixodoidea</taxon>
        <taxon>Ixodidae</taxon>
        <taxon>Rhipicephalinae</taxon>
        <taxon>Rhipicephalus</taxon>
        <taxon>Boophilus</taxon>
    </lineage>
</organism>
<dbReference type="SUPFAM" id="SSF57362">
    <property type="entry name" value="BPTI-like"/>
    <property type="match status" value="1"/>
</dbReference>
<proteinExistence type="predicted"/>
<dbReference type="AlphaFoldDB" id="A0A6G5A7B2"/>
<dbReference type="GO" id="GO:0004867">
    <property type="term" value="F:serine-type endopeptidase inhibitor activity"/>
    <property type="evidence" value="ECO:0007669"/>
    <property type="project" value="UniProtKB-KW"/>
</dbReference>
<dbReference type="Pfam" id="PF00014">
    <property type="entry name" value="Kunitz_BPTI"/>
    <property type="match status" value="1"/>
</dbReference>
<keyword evidence="3" id="KW-0646">Protease inhibitor</keyword>
<dbReference type="InterPro" id="IPR050098">
    <property type="entry name" value="TFPI/VKTCI-like"/>
</dbReference>
<keyword evidence="6" id="KW-1199">Hemostasis impairing toxin</keyword>
<keyword evidence="4" id="KW-0722">Serine protease inhibitor</keyword>
<dbReference type="PANTHER" id="PTHR10083">
    <property type="entry name" value="KUNITZ-TYPE PROTEASE INHIBITOR-RELATED"/>
    <property type="match status" value="1"/>
</dbReference>
<sequence>MPVVAECVFSRAVTTHSTQKPMKTGKRMLMSSRQAFTAIAIIGSHSAIQKSRPVLANRRRITATKLLFCFVVASSCLVQVNAVRGFIYQHCITEVAVQTCKEHAKDWGVDFLTRTCKLFYEYKCNTTSATTSSTKVTTMYRRKSFPTEANCQQQCLPPQRRSVLCSVTPKPGPCPPMKQTWYFDQTSGFCKRYPPGTCGASANRFSLCETCTWRCTDRNIQTACPRFSVVPPPGQYPHSRPGAQGHL</sequence>
<accession>A0A6G5A7B2</accession>
<evidence type="ECO:0000256" key="6">
    <source>
        <dbReference type="ARBA" id="ARBA00023240"/>
    </source>
</evidence>
<dbReference type="OrthoDB" id="10355547at2759"/>
<evidence type="ECO:0000313" key="9">
    <source>
        <dbReference type="EMBL" id="NIE46882.1"/>
    </source>
</evidence>
<dbReference type="PANTHER" id="PTHR10083:SF376">
    <property type="entry name" value="SERINE PEPTIDASE INHIBITOR, KUNITZ TYPE, 3"/>
    <property type="match status" value="1"/>
</dbReference>
<feature type="domain" description="BPTI/Kunitz inhibitor" evidence="8">
    <location>
        <begin position="165"/>
        <end position="215"/>
    </location>
</feature>